<evidence type="ECO:0000313" key="2">
    <source>
        <dbReference type="EMBL" id="QBK87392.1"/>
    </source>
</evidence>
<name>A0A481YW25_9VIRU</name>
<dbReference type="EMBL" id="MK500350">
    <property type="protein sequence ID" value="QBK87392.1"/>
    <property type="molecule type" value="Genomic_DNA"/>
</dbReference>
<feature type="region of interest" description="Disordered" evidence="1">
    <location>
        <begin position="138"/>
        <end position="247"/>
    </location>
</feature>
<reference evidence="2" key="1">
    <citation type="journal article" date="2019" name="MBio">
        <title>Virus Genomes from Deep Sea Sediments Expand the Ocean Megavirome and Support Independent Origins of Viral Gigantism.</title>
        <authorList>
            <person name="Backstrom D."/>
            <person name="Yutin N."/>
            <person name="Jorgensen S.L."/>
            <person name="Dharamshi J."/>
            <person name="Homa F."/>
            <person name="Zaremba-Niedwiedzka K."/>
            <person name="Spang A."/>
            <person name="Wolf Y.I."/>
            <person name="Koonin E.V."/>
            <person name="Ettema T.J."/>
        </authorList>
    </citation>
    <scope>NUCLEOTIDE SEQUENCE</scope>
</reference>
<gene>
    <name evidence="2" type="ORF">LCMAC201_03020</name>
</gene>
<organism evidence="2">
    <name type="scientific">Marseillevirus LCMAC201</name>
    <dbReference type="NCBI Taxonomy" id="2506605"/>
    <lineage>
        <taxon>Viruses</taxon>
        <taxon>Varidnaviria</taxon>
        <taxon>Bamfordvirae</taxon>
        <taxon>Nucleocytoviricota</taxon>
        <taxon>Megaviricetes</taxon>
        <taxon>Pimascovirales</taxon>
        <taxon>Pimascovirales incertae sedis</taxon>
        <taxon>Marseilleviridae</taxon>
    </lineage>
</organism>
<protein>
    <submittedName>
        <fullName evidence="2">Uncharacterized protein</fullName>
    </submittedName>
</protein>
<proteinExistence type="predicted"/>
<feature type="compositionally biased region" description="Acidic residues" evidence="1">
    <location>
        <begin position="183"/>
        <end position="200"/>
    </location>
</feature>
<accession>A0A481YW25</accession>
<sequence length="345" mass="38684">MTSMMDQLITDVTENVISQITSKLFPAIAERYDIPIDELLELVNTKNTKKTIRARPKSKGVKPKLSISKATRDIQLKITGAQDQGKVLNVCSGRPLADSTANRKKYQFFDELGIAGITGDTKLTEALKLLGAPSKKEIPVHRQAARARAKAAKNSESIDNYLEDSEEEPVKKSKRVVKKSSDQEESESEQEPEEPEEPEEEPVKKSKRVVKKSNEKPKRLAKKSDERPIKRVVKKSSKQVSDDDSEDMDTIVKLSNIVGEEEIEPVKGKQIQALYNSKIKQWWNPDTGFVLKRKGIKNFVVGKVKSGNKVARLTTADLKKCKKFGWVTDLNTNEESEGETSDSDE</sequence>
<feature type="compositionally biased region" description="Basic and acidic residues" evidence="1">
    <location>
        <begin position="212"/>
        <end position="229"/>
    </location>
</feature>
<evidence type="ECO:0000256" key="1">
    <source>
        <dbReference type="SAM" id="MobiDB-lite"/>
    </source>
</evidence>